<evidence type="ECO:0000313" key="2">
    <source>
        <dbReference type="Proteomes" id="UP001596244"/>
    </source>
</evidence>
<dbReference type="EMBL" id="JBHSQE010000004">
    <property type="protein sequence ID" value="MFC6146618.1"/>
    <property type="molecule type" value="Genomic_DNA"/>
</dbReference>
<reference evidence="2" key="1">
    <citation type="journal article" date="2019" name="Int. J. Syst. Evol. Microbiol.">
        <title>The Global Catalogue of Microorganisms (GCM) 10K type strain sequencing project: providing services to taxonomists for standard genome sequencing and annotation.</title>
        <authorList>
            <consortium name="The Broad Institute Genomics Platform"/>
            <consortium name="The Broad Institute Genome Sequencing Center for Infectious Disease"/>
            <person name="Wu L."/>
            <person name="Ma J."/>
        </authorList>
    </citation>
    <scope>NUCLEOTIDE SEQUENCE [LARGE SCALE GENOMIC DNA]</scope>
    <source>
        <strain evidence="2">CCUG 51943</strain>
    </source>
</reference>
<gene>
    <name evidence="1" type="ORF">ACFPUZ_07355</name>
</gene>
<protein>
    <submittedName>
        <fullName evidence="1">Uncharacterized protein</fullName>
    </submittedName>
</protein>
<name>A0ABW1QBP5_9CORY</name>
<organism evidence="1 2">
    <name type="scientific">Corynebacterium nasicanis</name>
    <dbReference type="NCBI Taxonomy" id="1448267"/>
    <lineage>
        <taxon>Bacteria</taxon>
        <taxon>Bacillati</taxon>
        <taxon>Actinomycetota</taxon>
        <taxon>Actinomycetes</taxon>
        <taxon>Mycobacteriales</taxon>
        <taxon>Corynebacteriaceae</taxon>
        <taxon>Corynebacterium</taxon>
    </lineage>
</organism>
<keyword evidence="2" id="KW-1185">Reference proteome</keyword>
<evidence type="ECO:0000313" key="1">
    <source>
        <dbReference type="EMBL" id="MFC6146618.1"/>
    </source>
</evidence>
<dbReference type="Proteomes" id="UP001596244">
    <property type="component" value="Unassembled WGS sequence"/>
</dbReference>
<accession>A0ABW1QBP5</accession>
<proteinExistence type="predicted"/>
<dbReference type="RefSeq" id="WP_377001157.1">
    <property type="nucleotide sequence ID" value="NZ_JBHSQE010000004.1"/>
</dbReference>
<comment type="caution">
    <text evidence="1">The sequence shown here is derived from an EMBL/GenBank/DDBJ whole genome shotgun (WGS) entry which is preliminary data.</text>
</comment>
<sequence>MYSEDSVLAMCAHQGEGDISALSIRQNEPATTHNANRIFMATKNTQPLQPGQRITTGPIFCTVAEGETRVMCAVDFYSFAVSTDGVELG</sequence>